<comment type="caution">
    <text evidence="2">The sequence shown here is derived from an EMBL/GenBank/DDBJ whole genome shotgun (WGS) entry which is preliminary data.</text>
</comment>
<reference evidence="2 3" key="1">
    <citation type="journal article" date="2017" name="New Microbes New Infect">
        <title>Genome sequence of 'Leucobacter massiliensis' sp. nov. isolated from human pharynx after travel to the 2014 Hajj.</title>
        <authorList>
            <person name="Leangapichart T."/>
            <person name="Gautret P."/>
            <person name="Nguyen T.T."/>
            <person name="Armstrong N."/>
            <person name="Rolain J.M."/>
        </authorList>
    </citation>
    <scope>NUCLEOTIDE SEQUENCE [LARGE SCALE GENOMIC DNA]</scope>
    <source>
        <strain evidence="2 3">122RC15</strain>
    </source>
</reference>
<organism evidence="2 3">
    <name type="scientific">Leucobacter massiliensis</name>
    <dbReference type="NCBI Taxonomy" id="1686285"/>
    <lineage>
        <taxon>Bacteria</taxon>
        <taxon>Bacillati</taxon>
        <taxon>Actinomycetota</taxon>
        <taxon>Actinomycetes</taxon>
        <taxon>Micrococcales</taxon>
        <taxon>Microbacteriaceae</taxon>
        <taxon>Leucobacter</taxon>
    </lineage>
</organism>
<accession>A0A2S9QQI5</accession>
<sequence>MGYMTYGGTEYEFDERVLAHVKVAVAAKLRRQESFFVNWTKDSRDGSGRVSLWVSPYVPISFRFLGSRSPELNPRWLRALTHLSGSSRGLTILSEKEAERYAERHCFGVPAKD</sequence>
<dbReference type="OrthoDB" id="5123855at2"/>
<dbReference type="Proteomes" id="UP000238650">
    <property type="component" value="Unassembled WGS sequence"/>
</dbReference>
<protein>
    <recommendedName>
        <fullName evidence="1">DUF7882 domain-containing protein</fullName>
    </recommendedName>
</protein>
<keyword evidence="3" id="KW-1185">Reference proteome</keyword>
<feature type="domain" description="DUF7882" evidence="1">
    <location>
        <begin position="1"/>
        <end position="95"/>
    </location>
</feature>
<dbReference type="EMBL" id="MWZD01000014">
    <property type="protein sequence ID" value="PRI11860.1"/>
    <property type="molecule type" value="Genomic_DNA"/>
</dbReference>
<dbReference type="AlphaFoldDB" id="A0A2S9QQI5"/>
<evidence type="ECO:0000313" key="3">
    <source>
        <dbReference type="Proteomes" id="UP000238650"/>
    </source>
</evidence>
<dbReference type="InterPro" id="IPR057204">
    <property type="entry name" value="DUF7882"/>
</dbReference>
<name>A0A2S9QQI5_9MICO</name>
<evidence type="ECO:0000313" key="2">
    <source>
        <dbReference type="EMBL" id="PRI11860.1"/>
    </source>
</evidence>
<dbReference type="Pfam" id="PF25355">
    <property type="entry name" value="DUF7882"/>
    <property type="match status" value="1"/>
</dbReference>
<proteinExistence type="predicted"/>
<evidence type="ECO:0000259" key="1">
    <source>
        <dbReference type="Pfam" id="PF25355"/>
    </source>
</evidence>
<gene>
    <name evidence="2" type="ORF">B4915_05370</name>
</gene>